<feature type="region of interest" description="Disordered" evidence="1">
    <location>
        <begin position="183"/>
        <end position="240"/>
    </location>
</feature>
<comment type="caution">
    <text evidence="3">The sequence shown here is derived from an EMBL/GenBank/DDBJ whole genome shotgun (WGS) entry which is preliminary data.</text>
</comment>
<name>A0ABD2FPR1_PAGBO</name>
<feature type="compositionally biased region" description="Basic and acidic residues" evidence="1">
    <location>
        <begin position="1"/>
        <end position="11"/>
    </location>
</feature>
<evidence type="ECO:0000313" key="3">
    <source>
        <dbReference type="EMBL" id="KAL3043741.1"/>
    </source>
</evidence>
<evidence type="ECO:0000313" key="4">
    <source>
        <dbReference type="Proteomes" id="UP001619887"/>
    </source>
</evidence>
<dbReference type="EMBL" id="JBIYXZ010002088">
    <property type="protein sequence ID" value="KAL3043741.1"/>
    <property type="molecule type" value="Genomic_DNA"/>
</dbReference>
<sequence length="281" mass="32070">MELPRKGRDFASRLQPDATSSNPVEGLFRCTGSLEFYRGLNTSLHEISRLLMCILGGFKGPTILCARTNFQNLWREMAESKQYTFKWNKEQTEAFIRHRVEHRHLFTGGRDTAANGYRTILAKMGVMGKVTHTQAKKKWDNLKTKYKECKCPTSGQGTDDGKPTAATWHWFVLMDEALGQSAAGMPPGLIASIQEDNPGPSTAQEGQRGRGDEDEEEKYKEDTERQRGGGGGTKKREREDPFLNLLREDLLYQREADERRAAEARERFERFFALLERFAPK</sequence>
<keyword evidence="4" id="KW-1185">Reference proteome</keyword>
<dbReference type="Pfam" id="PF13837">
    <property type="entry name" value="Myb_DNA-bind_4"/>
    <property type="match status" value="1"/>
</dbReference>
<dbReference type="Proteomes" id="UP001619887">
    <property type="component" value="Unassembled WGS sequence"/>
</dbReference>
<feature type="region of interest" description="Disordered" evidence="1">
    <location>
        <begin position="1"/>
        <end position="20"/>
    </location>
</feature>
<reference evidence="3 4" key="1">
    <citation type="journal article" date="2022" name="G3 (Bethesda)">
        <title>Evaluating Illumina-, Nanopore-, and PacBio-based genome assembly strategies with the bald notothen, Trematomus borchgrevinki.</title>
        <authorList>
            <person name="Rayamajhi N."/>
            <person name="Cheng C.C."/>
            <person name="Catchen J.M."/>
        </authorList>
    </citation>
    <scope>NUCLEOTIDE SEQUENCE [LARGE SCALE GENOMIC DNA]</scope>
    <source>
        <strain evidence="3">AGRC-2024</strain>
    </source>
</reference>
<reference evidence="3 4" key="2">
    <citation type="journal article" date="2024" name="G3 (Bethesda)">
        <title>The genome of the cryopelagic Antarctic bald notothen, Trematomus borchgrevinki.</title>
        <authorList>
            <person name="Rayamajhi N."/>
            <person name="Rivera-Colon A.G."/>
            <person name="Minhas B.F."/>
            <person name="Cheng C.C."/>
            <person name="Catchen J.M."/>
        </authorList>
    </citation>
    <scope>NUCLEOTIDE SEQUENCE [LARGE SCALE GENOMIC DNA]</scope>
    <source>
        <strain evidence="3">AGRC-2024</strain>
    </source>
</reference>
<gene>
    <name evidence="3" type="ORF">OYC64_003576</name>
</gene>
<dbReference type="InterPro" id="IPR044822">
    <property type="entry name" value="Myb_DNA-bind_4"/>
</dbReference>
<accession>A0ABD2FPR1</accession>
<organism evidence="3 4">
    <name type="scientific">Pagothenia borchgrevinki</name>
    <name type="common">Bald rockcod</name>
    <name type="synonym">Trematomus borchgrevinki</name>
    <dbReference type="NCBI Taxonomy" id="8213"/>
    <lineage>
        <taxon>Eukaryota</taxon>
        <taxon>Metazoa</taxon>
        <taxon>Chordata</taxon>
        <taxon>Craniata</taxon>
        <taxon>Vertebrata</taxon>
        <taxon>Euteleostomi</taxon>
        <taxon>Actinopterygii</taxon>
        <taxon>Neopterygii</taxon>
        <taxon>Teleostei</taxon>
        <taxon>Neoteleostei</taxon>
        <taxon>Acanthomorphata</taxon>
        <taxon>Eupercaria</taxon>
        <taxon>Perciformes</taxon>
        <taxon>Notothenioidei</taxon>
        <taxon>Nototheniidae</taxon>
        <taxon>Pagothenia</taxon>
    </lineage>
</organism>
<protein>
    <recommendedName>
        <fullName evidence="2">Myb/SANT-like DNA-binding domain-containing protein</fullName>
    </recommendedName>
</protein>
<proteinExistence type="predicted"/>
<feature type="compositionally biased region" description="Basic and acidic residues" evidence="1">
    <location>
        <begin position="207"/>
        <end position="227"/>
    </location>
</feature>
<evidence type="ECO:0000256" key="1">
    <source>
        <dbReference type="SAM" id="MobiDB-lite"/>
    </source>
</evidence>
<dbReference type="AlphaFoldDB" id="A0ABD2FPR1"/>
<feature type="domain" description="Myb/SANT-like DNA-binding" evidence="2">
    <location>
        <begin position="86"/>
        <end position="176"/>
    </location>
</feature>
<evidence type="ECO:0000259" key="2">
    <source>
        <dbReference type="Pfam" id="PF13837"/>
    </source>
</evidence>
<dbReference type="Gene3D" id="1.10.10.60">
    <property type="entry name" value="Homeodomain-like"/>
    <property type="match status" value="1"/>
</dbReference>